<dbReference type="Proteomes" id="UP000606870">
    <property type="component" value="Unassembled WGS sequence"/>
</dbReference>
<gene>
    <name evidence="2" type="ORF">H8J70_09750</name>
</gene>
<dbReference type="Pfam" id="PF05656">
    <property type="entry name" value="DUF805"/>
    <property type="match status" value="2"/>
</dbReference>
<feature type="transmembrane region" description="Helical" evidence="1">
    <location>
        <begin position="23"/>
        <end position="53"/>
    </location>
</feature>
<evidence type="ECO:0000313" key="3">
    <source>
        <dbReference type="Proteomes" id="UP000606870"/>
    </source>
</evidence>
<evidence type="ECO:0000313" key="2">
    <source>
        <dbReference type="EMBL" id="MBC3537535.1"/>
    </source>
</evidence>
<name>A0ABR6VJT8_9FIRM</name>
<dbReference type="PANTHER" id="PTHR34980:SF2">
    <property type="entry name" value="INNER MEMBRANE PROTEIN YHAH-RELATED"/>
    <property type="match status" value="1"/>
</dbReference>
<keyword evidence="1" id="KW-0812">Transmembrane</keyword>
<feature type="transmembrane region" description="Helical" evidence="1">
    <location>
        <begin position="65"/>
        <end position="86"/>
    </location>
</feature>
<protein>
    <submittedName>
        <fullName evidence="2">DUF805 domain-containing protein</fullName>
    </submittedName>
</protein>
<feature type="transmembrane region" description="Helical" evidence="1">
    <location>
        <begin position="183"/>
        <end position="204"/>
    </location>
</feature>
<reference evidence="2 3" key="1">
    <citation type="submission" date="2020-08" db="EMBL/GenBank/DDBJ databases">
        <authorList>
            <person name="Liu C."/>
            <person name="Sun Q."/>
        </authorList>
    </citation>
    <scope>NUCLEOTIDE SEQUENCE [LARGE SCALE GENOMIC DNA]</scope>
    <source>
        <strain evidence="2 3">NSJ-59</strain>
    </source>
</reference>
<sequence length="241" mass="26759">MERSTGWISFRGRMDRKTYTRKFLLAFAAGIFTLGAAVFLIVAFGVLSFSTAIEENFYITTLADTAIACLLFAAVNAAVAQLSLGVRRLRDLGRSPFWVLPAGVLFCVPLLLLCLIEGTAATEISEEMPVTRTAPPLHNGWITFTGRIKRHEYIQKLLSLTIVGLALQLVINQLADPDEYLALGFLTVITLLVLIITIATLSLVVRRLRDINRSPWWVLTAFLGLPYAIIAIALCFKKSRW</sequence>
<organism evidence="2 3">
    <name type="scientific">Megasphaera hominis</name>
    <dbReference type="NCBI Taxonomy" id="159836"/>
    <lineage>
        <taxon>Bacteria</taxon>
        <taxon>Bacillati</taxon>
        <taxon>Bacillota</taxon>
        <taxon>Negativicutes</taxon>
        <taxon>Veillonellales</taxon>
        <taxon>Veillonellaceae</taxon>
        <taxon>Megasphaera</taxon>
    </lineage>
</organism>
<dbReference type="PANTHER" id="PTHR34980">
    <property type="entry name" value="INNER MEMBRANE PROTEIN-RELATED-RELATED"/>
    <property type="match status" value="1"/>
</dbReference>
<dbReference type="RefSeq" id="WP_186503987.1">
    <property type="nucleotide sequence ID" value="NZ_JACOGK010000030.1"/>
</dbReference>
<keyword evidence="3" id="KW-1185">Reference proteome</keyword>
<accession>A0ABR6VJT8</accession>
<evidence type="ECO:0000256" key="1">
    <source>
        <dbReference type="SAM" id="Phobius"/>
    </source>
</evidence>
<keyword evidence="1" id="KW-1133">Transmembrane helix</keyword>
<dbReference type="EMBL" id="JACOGK010000030">
    <property type="protein sequence ID" value="MBC3537535.1"/>
    <property type="molecule type" value="Genomic_DNA"/>
</dbReference>
<feature type="transmembrane region" description="Helical" evidence="1">
    <location>
        <begin position="153"/>
        <end position="171"/>
    </location>
</feature>
<proteinExistence type="predicted"/>
<keyword evidence="1" id="KW-0472">Membrane</keyword>
<dbReference type="InterPro" id="IPR008523">
    <property type="entry name" value="DUF805"/>
</dbReference>
<feature type="transmembrane region" description="Helical" evidence="1">
    <location>
        <begin position="98"/>
        <end position="121"/>
    </location>
</feature>
<feature type="transmembrane region" description="Helical" evidence="1">
    <location>
        <begin position="216"/>
        <end position="236"/>
    </location>
</feature>
<comment type="caution">
    <text evidence="2">The sequence shown here is derived from an EMBL/GenBank/DDBJ whole genome shotgun (WGS) entry which is preliminary data.</text>
</comment>